<organism evidence="1 2">
    <name type="scientific">Negadavirga shengliensis</name>
    <dbReference type="NCBI Taxonomy" id="1389218"/>
    <lineage>
        <taxon>Bacteria</taxon>
        <taxon>Pseudomonadati</taxon>
        <taxon>Bacteroidota</taxon>
        <taxon>Cytophagia</taxon>
        <taxon>Cytophagales</taxon>
        <taxon>Cyclobacteriaceae</taxon>
        <taxon>Negadavirga</taxon>
    </lineage>
</organism>
<dbReference type="Proteomes" id="UP001595818">
    <property type="component" value="Unassembled WGS sequence"/>
</dbReference>
<dbReference type="EMBL" id="JBHSJJ010000015">
    <property type="protein sequence ID" value="MFC4874098.1"/>
    <property type="molecule type" value="Genomic_DNA"/>
</dbReference>
<sequence>MELKRIDNFWHFFATQNQLFLKKKVGSEVRYCFTKNSINLCHTLNPKFLSESRLSMKHMDYELGVEHYASAKRRFGFKLMPENVHQRLFFPKEILKLNSNFSLYVERDRFRNFKVTIEPFHPRNIREIMRAANLVSETLWGFKYFSETIKN</sequence>
<evidence type="ECO:0008006" key="3">
    <source>
        <dbReference type="Google" id="ProtNLM"/>
    </source>
</evidence>
<gene>
    <name evidence="1" type="ORF">ACFPFU_20505</name>
</gene>
<keyword evidence="2" id="KW-1185">Reference proteome</keyword>
<protein>
    <recommendedName>
        <fullName evidence="3">DUF3137 domain-containing protein</fullName>
    </recommendedName>
</protein>
<accession>A0ABV9T5W4</accession>
<dbReference type="RefSeq" id="WP_377067617.1">
    <property type="nucleotide sequence ID" value="NZ_JBHSJJ010000015.1"/>
</dbReference>
<evidence type="ECO:0000313" key="2">
    <source>
        <dbReference type="Proteomes" id="UP001595818"/>
    </source>
</evidence>
<evidence type="ECO:0000313" key="1">
    <source>
        <dbReference type="EMBL" id="MFC4874098.1"/>
    </source>
</evidence>
<reference evidence="2" key="1">
    <citation type="journal article" date="2019" name="Int. J. Syst. Evol. Microbiol.">
        <title>The Global Catalogue of Microorganisms (GCM) 10K type strain sequencing project: providing services to taxonomists for standard genome sequencing and annotation.</title>
        <authorList>
            <consortium name="The Broad Institute Genomics Platform"/>
            <consortium name="The Broad Institute Genome Sequencing Center for Infectious Disease"/>
            <person name="Wu L."/>
            <person name="Ma J."/>
        </authorList>
    </citation>
    <scope>NUCLEOTIDE SEQUENCE [LARGE SCALE GENOMIC DNA]</scope>
    <source>
        <strain evidence="2">CGMCC 4.7466</strain>
    </source>
</reference>
<proteinExistence type="predicted"/>
<comment type="caution">
    <text evidence="1">The sequence shown here is derived from an EMBL/GenBank/DDBJ whole genome shotgun (WGS) entry which is preliminary data.</text>
</comment>
<name>A0ABV9T5W4_9BACT</name>